<protein>
    <recommendedName>
        <fullName evidence="5">DUF3887 domain-containing protein</fullName>
    </recommendedName>
</protein>
<evidence type="ECO:0000313" key="4">
    <source>
        <dbReference type="Proteomes" id="UP000548978"/>
    </source>
</evidence>
<sequence length="174" mass="18118">MRIAKSLTLGLGLALAVSLTSGMAMAQDTDAPPSETAAASLPNAFDGTPRPAPPVAVQETPTAEAPDVTRARETLEAVIADAQDGSLDFSAFSEDMTNRLRPVEGDLTAAIQSFGALETIAHVGHQNGADMFEVRFESILTQWVIGFDAEDRIAVLLFREAPPAEAAPAPASGS</sequence>
<reference evidence="3 4" key="1">
    <citation type="submission" date="2020-08" db="EMBL/GenBank/DDBJ databases">
        <title>Genomic Encyclopedia of Type Strains, Phase IV (KMG-IV): sequencing the most valuable type-strain genomes for metagenomic binning, comparative biology and taxonomic classification.</title>
        <authorList>
            <person name="Goeker M."/>
        </authorList>
    </citation>
    <scope>NUCLEOTIDE SEQUENCE [LARGE SCALE GENOMIC DNA]</scope>
    <source>
        <strain evidence="3 4">DSM 24448</strain>
    </source>
</reference>
<gene>
    <name evidence="3" type="ORF">FHS65_001429</name>
</gene>
<dbReference type="AlphaFoldDB" id="A0A7W9E766"/>
<comment type="caution">
    <text evidence="3">The sequence shown here is derived from an EMBL/GenBank/DDBJ whole genome shotgun (WGS) entry which is preliminary data.</text>
</comment>
<evidence type="ECO:0008006" key="5">
    <source>
        <dbReference type="Google" id="ProtNLM"/>
    </source>
</evidence>
<feature type="region of interest" description="Disordered" evidence="1">
    <location>
        <begin position="26"/>
        <end position="54"/>
    </location>
</feature>
<feature type="signal peptide" evidence="2">
    <location>
        <begin position="1"/>
        <end position="26"/>
    </location>
</feature>
<evidence type="ECO:0000313" key="3">
    <source>
        <dbReference type="EMBL" id="MBB5660683.1"/>
    </source>
</evidence>
<dbReference type="EMBL" id="JACIJB010000004">
    <property type="protein sequence ID" value="MBB5660683.1"/>
    <property type="molecule type" value="Genomic_DNA"/>
</dbReference>
<dbReference type="RefSeq" id="WP_123287780.1">
    <property type="nucleotide sequence ID" value="NZ_JACIJB010000004.1"/>
</dbReference>
<evidence type="ECO:0000256" key="2">
    <source>
        <dbReference type="SAM" id="SignalP"/>
    </source>
</evidence>
<proteinExistence type="predicted"/>
<dbReference type="Proteomes" id="UP000548978">
    <property type="component" value="Unassembled WGS sequence"/>
</dbReference>
<name>A0A7W9E766_9CAUL</name>
<organism evidence="3 4">
    <name type="scientific">Brevundimonas halotolerans</name>
    <dbReference type="NCBI Taxonomy" id="69670"/>
    <lineage>
        <taxon>Bacteria</taxon>
        <taxon>Pseudomonadati</taxon>
        <taxon>Pseudomonadota</taxon>
        <taxon>Alphaproteobacteria</taxon>
        <taxon>Caulobacterales</taxon>
        <taxon>Caulobacteraceae</taxon>
        <taxon>Brevundimonas</taxon>
    </lineage>
</organism>
<feature type="chain" id="PRO_5030774567" description="DUF3887 domain-containing protein" evidence="2">
    <location>
        <begin position="27"/>
        <end position="174"/>
    </location>
</feature>
<evidence type="ECO:0000256" key="1">
    <source>
        <dbReference type="SAM" id="MobiDB-lite"/>
    </source>
</evidence>
<accession>A0A7W9E766</accession>
<keyword evidence="2" id="KW-0732">Signal</keyword>
<dbReference type="OrthoDB" id="7205924at2"/>
<keyword evidence="4" id="KW-1185">Reference proteome</keyword>